<organism evidence="2 3">
    <name type="scientific">Heliobacterium mobile</name>
    <name type="common">Heliobacillus mobilis</name>
    <dbReference type="NCBI Taxonomy" id="28064"/>
    <lineage>
        <taxon>Bacteria</taxon>
        <taxon>Bacillati</taxon>
        <taxon>Bacillota</taxon>
        <taxon>Clostridia</taxon>
        <taxon>Eubacteriales</taxon>
        <taxon>Heliobacteriaceae</taxon>
        <taxon>Heliobacterium</taxon>
    </lineage>
</organism>
<gene>
    <name evidence="2" type="ORF">GJ688_14765</name>
</gene>
<evidence type="ECO:0000313" key="2">
    <source>
        <dbReference type="EMBL" id="MTV50236.1"/>
    </source>
</evidence>
<dbReference type="Gene3D" id="1.10.3210.10">
    <property type="entry name" value="Hypothetical protein af1432"/>
    <property type="match status" value="1"/>
</dbReference>
<dbReference type="InterPro" id="IPR003607">
    <property type="entry name" value="HD/PDEase_dom"/>
</dbReference>
<keyword evidence="3" id="KW-1185">Reference proteome</keyword>
<dbReference type="InterPro" id="IPR006674">
    <property type="entry name" value="HD_domain"/>
</dbReference>
<dbReference type="SMART" id="SM00471">
    <property type="entry name" value="HDc"/>
    <property type="match status" value="1"/>
</dbReference>
<comment type="caution">
    <text evidence="2">The sequence shown here is derived from an EMBL/GenBank/DDBJ whole genome shotgun (WGS) entry which is preliminary data.</text>
</comment>
<proteinExistence type="predicted"/>
<evidence type="ECO:0000259" key="1">
    <source>
        <dbReference type="SMART" id="SM00471"/>
    </source>
</evidence>
<sequence>MSMSKKTSFARIKYRVQQVGRALLPTFTREELQWAASFLSAEEHEVFREMAPADRRHCLDVAHICRSMAEQLAPDQRRLLLTAALLHDMGKRQGAIRLGHRIFFVLLGSRRSRIVPFKRWPLVGRPLHVIARHARLGAAEAKKRNWAPDLVALIRHHHDQSGSMSDENRRLLQMLQRADNLC</sequence>
<feature type="domain" description="HD/PDEase" evidence="1">
    <location>
        <begin position="50"/>
        <end position="173"/>
    </location>
</feature>
<dbReference type="Pfam" id="PF01966">
    <property type="entry name" value="HD"/>
    <property type="match status" value="1"/>
</dbReference>
<dbReference type="EMBL" id="WNKU01000021">
    <property type="protein sequence ID" value="MTV50236.1"/>
    <property type="molecule type" value="Genomic_DNA"/>
</dbReference>
<protein>
    <submittedName>
        <fullName evidence="2">HD domain-containing protein</fullName>
    </submittedName>
</protein>
<dbReference type="Proteomes" id="UP000430670">
    <property type="component" value="Unassembled WGS sequence"/>
</dbReference>
<accession>A0A6I3SNB6</accession>
<reference evidence="2 3" key="1">
    <citation type="submission" date="2019-11" db="EMBL/GenBank/DDBJ databases">
        <title>Whole-genome sequence of a the green, strictly anaerobic photosynthetic bacterium Heliobacillus mobilis DSM 6151.</title>
        <authorList>
            <person name="Kyndt J.A."/>
            <person name="Meyer T.E."/>
        </authorList>
    </citation>
    <scope>NUCLEOTIDE SEQUENCE [LARGE SCALE GENOMIC DNA]</scope>
    <source>
        <strain evidence="2 3">DSM 6151</strain>
    </source>
</reference>
<name>A0A6I3SNB6_HELMO</name>
<evidence type="ECO:0000313" key="3">
    <source>
        <dbReference type="Proteomes" id="UP000430670"/>
    </source>
</evidence>
<dbReference type="NCBIfam" id="TIGR00277">
    <property type="entry name" value="HDIG"/>
    <property type="match status" value="1"/>
</dbReference>
<dbReference type="SUPFAM" id="SSF109604">
    <property type="entry name" value="HD-domain/PDEase-like"/>
    <property type="match status" value="1"/>
</dbReference>
<dbReference type="AlphaFoldDB" id="A0A6I3SNB6"/>
<dbReference type="InterPro" id="IPR006675">
    <property type="entry name" value="HDIG_dom"/>
</dbReference>